<dbReference type="InterPro" id="IPR037241">
    <property type="entry name" value="E2F-DP_heterodim"/>
</dbReference>
<feature type="region of interest" description="Disordered" evidence="9">
    <location>
        <begin position="120"/>
        <end position="139"/>
    </location>
</feature>
<gene>
    <name evidence="11" type="ORF">F8M41_012608</name>
</gene>
<dbReference type="AlphaFoldDB" id="A0A8H4A0Y7"/>
<dbReference type="SMART" id="SM01372">
    <property type="entry name" value="E2F_TDP"/>
    <property type="match status" value="1"/>
</dbReference>
<dbReference type="InterPro" id="IPR036388">
    <property type="entry name" value="WH-like_DNA-bd_sf"/>
</dbReference>
<comment type="subcellular location">
    <subcellularLocation>
        <location evidence="1 7">Nucleus</location>
    </subcellularLocation>
</comment>
<evidence type="ECO:0000256" key="1">
    <source>
        <dbReference type="ARBA" id="ARBA00004123"/>
    </source>
</evidence>
<evidence type="ECO:0000256" key="7">
    <source>
        <dbReference type="RuleBase" id="RU003796"/>
    </source>
</evidence>
<dbReference type="GO" id="GO:0000981">
    <property type="term" value="F:DNA-binding transcription factor activity, RNA polymerase II-specific"/>
    <property type="evidence" value="ECO:0007669"/>
    <property type="project" value="TreeGrafter"/>
</dbReference>
<keyword evidence="12" id="KW-1185">Reference proteome</keyword>
<evidence type="ECO:0000256" key="8">
    <source>
        <dbReference type="SAM" id="Coils"/>
    </source>
</evidence>
<feature type="compositionally biased region" description="Polar residues" evidence="9">
    <location>
        <begin position="198"/>
        <end position="222"/>
    </location>
</feature>
<organism evidence="11 12">
    <name type="scientific">Gigaspora margarita</name>
    <dbReference type="NCBI Taxonomy" id="4874"/>
    <lineage>
        <taxon>Eukaryota</taxon>
        <taxon>Fungi</taxon>
        <taxon>Fungi incertae sedis</taxon>
        <taxon>Mucoromycota</taxon>
        <taxon>Glomeromycotina</taxon>
        <taxon>Glomeromycetes</taxon>
        <taxon>Diversisporales</taxon>
        <taxon>Gigasporaceae</taxon>
        <taxon>Gigaspora</taxon>
    </lineage>
</organism>
<feature type="coiled-coil region" evidence="8">
    <location>
        <begin position="402"/>
        <end position="436"/>
    </location>
</feature>
<feature type="compositionally biased region" description="Low complexity" evidence="9">
    <location>
        <begin position="272"/>
        <end position="291"/>
    </location>
</feature>
<dbReference type="GO" id="GO:0005634">
    <property type="term" value="C:nucleus"/>
    <property type="evidence" value="ECO:0007669"/>
    <property type="project" value="UniProtKB-SubCell"/>
</dbReference>
<dbReference type="EMBL" id="WTPW01002560">
    <property type="protein sequence ID" value="KAF0377370.1"/>
    <property type="molecule type" value="Genomic_DNA"/>
</dbReference>
<dbReference type="InterPro" id="IPR014889">
    <property type="entry name" value="Transc_factor_DP_C"/>
</dbReference>
<evidence type="ECO:0000256" key="2">
    <source>
        <dbReference type="ARBA" id="ARBA00010940"/>
    </source>
</evidence>
<dbReference type="GO" id="GO:0005667">
    <property type="term" value="C:transcription regulator complex"/>
    <property type="evidence" value="ECO:0007669"/>
    <property type="project" value="InterPro"/>
</dbReference>
<dbReference type="PANTHER" id="PTHR12548:SF9">
    <property type="entry name" value="TRANSCRIPTION FACTOR DP"/>
    <property type="match status" value="1"/>
</dbReference>
<evidence type="ECO:0000256" key="4">
    <source>
        <dbReference type="ARBA" id="ARBA00023125"/>
    </source>
</evidence>
<dbReference type="FunFam" id="1.10.10.10:FF:000047">
    <property type="entry name" value="Transcription factor"/>
    <property type="match status" value="1"/>
</dbReference>
<dbReference type="SUPFAM" id="SSF144074">
    <property type="entry name" value="E2F-DP heterodimerization region"/>
    <property type="match status" value="1"/>
</dbReference>
<dbReference type="GO" id="GO:0051726">
    <property type="term" value="P:regulation of cell cycle"/>
    <property type="evidence" value="ECO:0007669"/>
    <property type="project" value="InterPro"/>
</dbReference>
<dbReference type="Pfam" id="PF08781">
    <property type="entry name" value="DP"/>
    <property type="match status" value="1"/>
</dbReference>
<dbReference type="Pfam" id="PF02319">
    <property type="entry name" value="WHD_E2F_TDP"/>
    <property type="match status" value="1"/>
</dbReference>
<sequence>MATPPPFPLLHSSHPISVHTTPPAPAVVPPPPPRYSRISSDPQAYSISNNAPSNFYFQVCSTSPTGNEQRFLSKGFENQFPVSGRNILPPINTSTQLVNGFSTSVNGMHISNNMFVSPQHGCHSSSLTSRPRLELRRSSEPNYSVTEYDTIDAPPLPRSVYSSPISTGGFVFNQDRQQQPQLDMPQKFNSDLRLSTSITNQPFSQSNHACRRTSTLSKILQTTDDDQLNSKRMRYDRRDDGNRDSEDGDSSGSCGNGCQESGISLSPLRIAPNSNPMSTSSNSSPVTTNSSDTGSMLGEQVPQQQILRQNKGLRHFSKQVCDKVELKGVTTYNEVADELSEDFAAHMQEHGGQKVDQKNIRRRVYDALNVLMAMDIIAKDKKEIRWLGLPGQKNNTNLASSSATTEAEIERQKSEIRILEQQNRRLSKQVDEAKVAFQYKIASHLHIRNLVKRNKQRHDPYKVTNKVKSEKLYLPFKLIRCPRGTVFSTQSGEDGVSQILSFQPHQPNILEDVHILQYIGMDKITPEDMQQWVSPEHLKWIITKQGEDGDYRISYEQ</sequence>
<reference evidence="11 12" key="1">
    <citation type="journal article" date="2019" name="Environ. Microbiol.">
        <title>At the nexus of three kingdoms: the genome of the mycorrhizal fungus Gigaspora margarita provides insights into plant, endobacterial and fungal interactions.</title>
        <authorList>
            <person name="Venice F."/>
            <person name="Ghignone S."/>
            <person name="Salvioli di Fossalunga A."/>
            <person name="Amselem J."/>
            <person name="Novero M."/>
            <person name="Xianan X."/>
            <person name="Sedzielewska Toro K."/>
            <person name="Morin E."/>
            <person name="Lipzen A."/>
            <person name="Grigoriev I.V."/>
            <person name="Henrissat B."/>
            <person name="Martin F.M."/>
            <person name="Bonfante P."/>
        </authorList>
    </citation>
    <scope>NUCLEOTIDE SEQUENCE [LARGE SCALE GENOMIC DNA]</scope>
    <source>
        <strain evidence="11 12">BEG34</strain>
    </source>
</reference>
<comment type="similarity">
    <text evidence="2 7">Belongs to the E2F/DP family.</text>
</comment>
<dbReference type="PANTHER" id="PTHR12548">
    <property type="entry name" value="TRANSCRIPTION FACTOR DP"/>
    <property type="match status" value="1"/>
</dbReference>
<comment type="caution">
    <text evidence="11">The sequence shown here is derived from an EMBL/GenBank/DDBJ whole genome shotgun (WGS) entry which is preliminary data.</text>
</comment>
<dbReference type="InterPro" id="IPR003316">
    <property type="entry name" value="E2F_WHTH_DNA-bd_dom"/>
</dbReference>
<evidence type="ECO:0000313" key="11">
    <source>
        <dbReference type="EMBL" id="KAF0377370.1"/>
    </source>
</evidence>
<dbReference type="Gene3D" id="1.10.10.10">
    <property type="entry name" value="Winged helix-like DNA-binding domain superfamily/Winged helix DNA-binding domain"/>
    <property type="match status" value="1"/>
</dbReference>
<feature type="compositionally biased region" description="Basic and acidic residues" evidence="9">
    <location>
        <begin position="236"/>
        <end position="245"/>
    </location>
</feature>
<protein>
    <submittedName>
        <fullName evidence="11">Transcription factor Dp-1-like</fullName>
    </submittedName>
</protein>
<dbReference type="InterPro" id="IPR015648">
    <property type="entry name" value="Transcrpt_fac_DP"/>
</dbReference>
<dbReference type="InterPro" id="IPR036390">
    <property type="entry name" value="WH_DNA-bd_sf"/>
</dbReference>
<evidence type="ECO:0000313" key="12">
    <source>
        <dbReference type="Proteomes" id="UP000439903"/>
    </source>
</evidence>
<evidence type="ECO:0000259" key="10">
    <source>
        <dbReference type="SMART" id="SM01372"/>
    </source>
</evidence>
<keyword evidence="6 7" id="KW-0539">Nucleus</keyword>
<dbReference type="InterPro" id="IPR038168">
    <property type="entry name" value="TF_DP_C_sf"/>
</dbReference>
<dbReference type="SUPFAM" id="SSF46785">
    <property type="entry name" value="Winged helix' DNA-binding domain"/>
    <property type="match status" value="1"/>
</dbReference>
<feature type="region of interest" description="Disordered" evidence="9">
    <location>
        <begin position="1"/>
        <end position="26"/>
    </location>
</feature>
<accession>A0A8H4A0Y7</accession>
<dbReference type="OrthoDB" id="552115at2759"/>
<dbReference type="Gene3D" id="1.20.140.80">
    <property type="entry name" value="Transcription factor DP"/>
    <property type="match status" value="1"/>
</dbReference>
<keyword evidence="5 7" id="KW-0804">Transcription</keyword>
<proteinExistence type="inferred from homology"/>
<feature type="region of interest" description="Disordered" evidence="9">
    <location>
        <begin position="198"/>
        <end position="296"/>
    </location>
</feature>
<evidence type="ECO:0000256" key="9">
    <source>
        <dbReference type="SAM" id="MobiDB-lite"/>
    </source>
</evidence>
<dbReference type="Proteomes" id="UP000439903">
    <property type="component" value="Unassembled WGS sequence"/>
</dbReference>
<evidence type="ECO:0000256" key="3">
    <source>
        <dbReference type="ARBA" id="ARBA00023015"/>
    </source>
</evidence>
<keyword evidence="3 7" id="KW-0805">Transcription regulation</keyword>
<name>A0A8H4A0Y7_GIGMA</name>
<evidence type="ECO:0000256" key="5">
    <source>
        <dbReference type="ARBA" id="ARBA00023163"/>
    </source>
</evidence>
<evidence type="ECO:0000256" key="6">
    <source>
        <dbReference type="ARBA" id="ARBA00023242"/>
    </source>
</evidence>
<feature type="domain" description="E2F/DP family winged-helix DNA-binding" evidence="10">
    <location>
        <begin position="308"/>
        <end position="388"/>
    </location>
</feature>
<dbReference type="GO" id="GO:0000977">
    <property type="term" value="F:RNA polymerase II transcription regulatory region sequence-specific DNA binding"/>
    <property type="evidence" value="ECO:0007669"/>
    <property type="project" value="TreeGrafter"/>
</dbReference>
<keyword evidence="4 7" id="KW-0238">DNA-binding</keyword>
<keyword evidence="8" id="KW-0175">Coiled coil</keyword>